<name>A0A0B6Y0C8_9EUPU</name>
<feature type="non-terminal residue" evidence="1">
    <location>
        <position position="1"/>
    </location>
</feature>
<organism evidence="1">
    <name type="scientific">Arion vulgaris</name>
    <dbReference type="NCBI Taxonomy" id="1028688"/>
    <lineage>
        <taxon>Eukaryota</taxon>
        <taxon>Metazoa</taxon>
        <taxon>Spiralia</taxon>
        <taxon>Lophotrochozoa</taxon>
        <taxon>Mollusca</taxon>
        <taxon>Gastropoda</taxon>
        <taxon>Heterobranchia</taxon>
        <taxon>Euthyneura</taxon>
        <taxon>Panpulmonata</taxon>
        <taxon>Eupulmonata</taxon>
        <taxon>Stylommatophora</taxon>
        <taxon>Helicina</taxon>
        <taxon>Arionoidea</taxon>
        <taxon>Arionidae</taxon>
        <taxon>Arion</taxon>
    </lineage>
</organism>
<gene>
    <name evidence="1" type="primary">ORF8782</name>
</gene>
<dbReference type="PANTHER" id="PTHR47027">
    <property type="entry name" value="REVERSE TRANSCRIPTASE DOMAIN-CONTAINING PROTEIN"/>
    <property type="match status" value="1"/>
</dbReference>
<evidence type="ECO:0000313" key="1">
    <source>
        <dbReference type="EMBL" id="CEK49767.1"/>
    </source>
</evidence>
<reference evidence="1" key="1">
    <citation type="submission" date="2014-12" db="EMBL/GenBank/DDBJ databases">
        <title>Insight into the proteome of Arion vulgaris.</title>
        <authorList>
            <person name="Aradska J."/>
            <person name="Bulat T."/>
            <person name="Smidak R."/>
            <person name="Sarate P."/>
            <person name="Gangsoo J."/>
            <person name="Sialana F."/>
            <person name="Bilban M."/>
            <person name="Lubec G."/>
        </authorList>
    </citation>
    <scope>NUCLEOTIDE SEQUENCE</scope>
    <source>
        <tissue evidence="1">Skin</tissue>
    </source>
</reference>
<sequence length="99" mass="11176">FGLTISLTISLKKKIIMFFDISREPTINIGSHTLEVVNTVAFLGFVISSNFSLNDEISSRIGMASTAMFKLTKRVWENRALTRNIKTQIYKAYVLSTLL</sequence>
<accession>A0A0B6Y0C8</accession>
<feature type="non-terminal residue" evidence="1">
    <location>
        <position position="99"/>
    </location>
</feature>
<dbReference type="AlphaFoldDB" id="A0A0B6Y0C8"/>
<proteinExistence type="predicted"/>
<protein>
    <submittedName>
        <fullName evidence="1">Uncharacterized protein</fullName>
    </submittedName>
</protein>
<dbReference type="PANTHER" id="PTHR47027:SF20">
    <property type="entry name" value="REVERSE TRANSCRIPTASE-LIKE PROTEIN WITH RNA-DIRECTED DNA POLYMERASE DOMAIN"/>
    <property type="match status" value="1"/>
</dbReference>
<dbReference type="EMBL" id="HACG01002902">
    <property type="protein sequence ID" value="CEK49767.1"/>
    <property type="molecule type" value="Transcribed_RNA"/>
</dbReference>